<evidence type="ECO:0000313" key="3">
    <source>
        <dbReference type="EMBL" id="ADB50349.1"/>
    </source>
</evidence>
<dbReference type="RefSeq" id="WP_012933400.1">
    <property type="nucleotide sequence ID" value="NC_013739.1"/>
</dbReference>
<dbReference type="SUPFAM" id="SSF56601">
    <property type="entry name" value="beta-lactamase/transpeptidase-like"/>
    <property type="match status" value="1"/>
</dbReference>
<dbReference type="PANTHER" id="PTHR46825">
    <property type="entry name" value="D-ALANYL-D-ALANINE-CARBOXYPEPTIDASE/ENDOPEPTIDASE AMPH"/>
    <property type="match status" value="1"/>
</dbReference>
<dbReference type="STRING" id="469383.Cwoe_1923"/>
<dbReference type="InterPro" id="IPR012338">
    <property type="entry name" value="Beta-lactam/transpept-like"/>
</dbReference>
<dbReference type="Gene3D" id="3.40.710.10">
    <property type="entry name" value="DD-peptidase/beta-lactamase superfamily"/>
    <property type="match status" value="1"/>
</dbReference>
<dbReference type="InterPro" id="IPR050491">
    <property type="entry name" value="AmpC-like"/>
</dbReference>
<feature type="signal peptide" evidence="1">
    <location>
        <begin position="1"/>
        <end position="23"/>
    </location>
</feature>
<feature type="domain" description="Beta-lactamase-related" evidence="2">
    <location>
        <begin position="29"/>
        <end position="362"/>
    </location>
</feature>
<dbReference type="Proteomes" id="UP000008229">
    <property type="component" value="Chromosome"/>
</dbReference>
<dbReference type="eggNOG" id="COG1680">
    <property type="taxonomic scope" value="Bacteria"/>
</dbReference>
<evidence type="ECO:0000313" key="4">
    <source>
        <dbReference type="Proteomes" id="UP000008229"/>
    </source>
</evidence>
<organism evidence="3 4">
    <name type="scientific">Conexibacter woesei (strain DSM 14684 / CCUG 47730 / CIP 108061 / JCM 11494 / NBRC 100937 / ID131577)</name>
    <dbReference type="NCBI Taxonomy" id="469383"/>
    <lineage>
        <taxon>Bacteria</taxon>
        <taxon>Bacillati</taxon>
        <taxon>Actinomycetota</taxon>
        <taxon>Thermoleophilia</taxon>
        <taxon>Solirubrobacterales</taxon>
        <taxon>Conexibacteraceae</taxon>
        <taxon>Conexibacter</taxon>
    </lineage>
</organism>
<accession>D3F369</accession>
<name>D3F369_CONWI</name>
<dbReference type="EMBL" id="CP001854">
    <property type="protein sequence ID" value="ADB50349.1"/>
    <property type="molecule type" value="Genomic_DNA"/>
</dbReference>
<proteinExistence type="predicted"/>
<dbReference type="KEGG" id="cwo:Cwoe_1923"/>
<evidence type="ECO:0000256" key="1">
    <source>
        <dbReference type="SAM" id="SignalP"/>
    </source>
</evidence>
<dbReference type="OrthoDB" id="503788at2"/>
<dbReference type="PANTHER" id="PTHR46825:SF7">
    <property type="entry name" value="D-ALANYL-D-ALANINE CARBOXYPEPTIDASE"/>
    <property type="match status" value="1"/>
</dbReference>
<dbReference type="Pfam" id="PF00144">
    <property type="entry name" value="Beta-lactamase"/>
    <property type="match status" value="1"/>
</dbReference>
<dbReference type="HOGENOM" id="CLU_683107_0_0_11"/>
<keyword evidence="4" id="KW-1185">Reference proteome</keyword>
<protein>
    <submittedName>
        <fullName evidence="3">Beta-lactamase</fullName>
    </submittedName>
</protein>
<keyword evidence="1" id="KW-0732">Signal</keyword>
<reference evidence="3 4" key="1">
    <citation type="journal article" date="2010" name="Stand. Genomic Sci.">
        <title>Complete genome sequence of Conexibacter woesei type strain (ID131577).</title>
        <authorList>
            <person name="Pukall R."/>
            <person name="Lapidus A."/>
            <person name="Glavina Del Rio T."/>
            <person name="Copeland A."/>
            <person name="Tice H."/>
            <person name="Cheng J.-F."/>
            <person name="Lucas S."/>
            <person name="Chen F."/>
            <person name="Nolan M."/>
            <person name="Bruce D."/>
            <person name="Goodwin L."/>
            <person name="Pitluck S."/>
            <person name="Mavromatis K."/>
            <person name="Ivanova N."/>
            <person name="Ovchinnikova G."/>
            <person name="Pati A."/>
            <person name="Chen A."/>
            <person name="Palaniappan K."/>
            <person name="Land M."/>
            <person name="Hauser L."/>
            <person name="Chang Y.-J."/>
            <person name="Jeffries C.D."/>
            <person name="Chain P."/>
            <person name="Meincke L."/>
            <person name="Sims D."/>
            <person name="Brettin T."/>
            <person name="Detter J.C."/>
            <person name="Rohde M."/>
            <person name="Goeker M."/>
            <person name="Bristow J."/>
            <person name="Eisen J.A."/>
            <person name="Markowitz V."/>
            <person name="Kyrpides N.C."/>
            <person name="Klenk H.-P."/>
            <person name="Hugenholtz P."/>
        </authorList>
    </citation>
    <scope>NUCLEOTIDE SEQUENCE [LARGE SCALE GENOMIC DNA]</scope>
    <source>
        <strain evidence="4">DSM 14684 / CIP 108061 / JCM 11494 / NBRC 100937 / ID131577</strain>
    </source>
</reference>
<evidence type="ECO:0000259" key="2">
    <source>
        <dbReference type="Pfam" id="PF00144"/>
    </source>
</evidence>
<feature type="chain" id="PRO_5003043173" evidence="1">
    <location>
        <begin position="24"/>
        <end position="389"/>
    </location>
</feature>
<sequence precursor="true">MRRLIIAALATLPLLVQTGAAAAADTQALDRALDRARARAKAPGVTAAVMQDGRVVWSGASGLAVQPAAEPMRPGGGRPTTSVQVTDATLMSVASLTKSYTATVVLKLVEQGRLRLDDRVARFLPHVPAARRVTVRQLLGHTAGYPDVEYDPAITRFTQRRDTYDPTIPWTREQMVGMTRAPAFTPGSRFHYSNTNYLLLGSIAERAGGAPLAALLDRFVARPLRARDTLLTRTGLPLDRVAHGYYRLGRQLLLDTWSGHRAAPSHIFGATWPAGGISATAIDAARFSDALQRGRLLRPATLRAMTRVRSRATPYGLGLERYGFAGGTWYGHSGGDGGYTSLTLTDPRAGVTIAVMSNQFELDAAGVTPSPGSSAGDVWLALLDAYRRG</sequence>
<gene>
    <name evidence="3" type="ordered locus">Cwoe_1923</name>
</gene>
<reference evidence="4" key="2">
    <citation type="submission" date="2010-01" db="EMBL/GenBank/DDBJ databases">
        <title>The complete genome of Conexibacter woesei DSM 14684.</title>
        <authorList>
            <consortium name="US DOE Joint Genome Institute (JGI-PGF)"/>
            <person name="Lucas S."/>
            <person name="Copeland A."/>
            <person name="Lapidus A."/>
            <person name="Glavina del Rio T."/>
            <person name="Dalin E."/>
            <person name="Tice H."/>
            <person name="Bruce D."/>
            <person name="Goodwin L."/>
            <person name="Pitluck S."/>
            <person name="Kyrpides N."/>
            <person name="Mavromatis K."/>
            <person name="Ivanova N."/>
            <person name="Mikhailova N."/>
            <person name="Chertkov O."/>
            <person name="Brettin T."/>
            <person name="Detter J.C."/>
            <person name="Han C."/>
            <person name="Larimer F."/>
            <person name="Land M."/>
            <person name="Hauser L."/>
            <person name="Markowitz V."/>
            <person name="Cheng J.-F."/>
            <person name="Hugenholtz P."/>
            <person name="Woyke T."/>
            <person name="Wu D."/>
            <person name="Pukall R."/>
            <person name="Steenblock K."/>
            <person name="Schneider S."/>
            <person name="Klenk H.-P."/>
            <person name="Eisen J.A."/>
        </authorList>
    </citation>
    <scope>NUCLEOTIDE SEQUENCE [LARGE SCALE GENOMIC DNA]</scope>
    <source>
        <strain evidence="4">DSM 14684 / CIP 108061 / JCM 11494 / NBRC 100937 / ID131577</strain>
    </source>
</reference>
<dbReference type="AlphaFoldDB" id="D3F369"/>
<dbReference type="InterPro" id="IPR001466">
    <property type="entry name" value="Beta-lactam-related"/>
</dbReference>